<evidence type="ECO:0000313" key="5">
    <source>
        <dbReference type="Proteomes" id="UP000256913"/>
    </source>
</evidence>
<keyword evidence="4" id="KW-0808">Transferase</keyword>
<dbReference type="Proteomes" id="UP000256913">
    <property type="component" value="Unassembled WGS sequence"/>
</dbReference>
<dbReference type="PANTHER" id="PTHR30487:SF0">
    <property type="entry name" value="PREPILIN LEADER PEPTIDASE_N-METHYLTRANSFERASE-RELATED"/>
    <property type="match status" value="1"/>
</dbReference>
<dbReference type="GO" id="GO:0006465">
    <property type="term" value="P:signal peptide processing"/>
    <property type="evidence" value="ECO:0007669"/>
    <property type="project" value="TreeGrafter"/>
</dbReference>
<evidence type="ECO:0000259" key="3">
    <source>
        <dbReference type="Pfam" id="PF01478"/>
    </source>
</evidence>
<dbReference type="GO" id="GO:0008168">
    <property type="term" value="F:methyltransferase activity"/>
    <property type="evidence" value="ECO:0007669"/>
    <property type="project" value="UniProtKB-KW"/>
</dbReference>
<name>A0A3D9ZFX9_9ACTN</name>
<comment type="caution">
    <text evidence="4">The sequence shown here is derived from an EMBL/GenBank/DDBJ whole genome shotgun (WGS) entry which is preliminary data.</text>
</comment>
<dbReference type="InterPro" id="IPR000045">
    <property type="entry name" value="Prepilin_IV_endopep_pep"/>
</dbReference>
<evidence type="ECO:0000256" key="1">
    <source>
        <dbReference type="ARBA" id="ARBA00005801"/>
    </source>
</evidence>
<dbReference type="InterPro" id="IPR050882">
    <property type="entry name" value="Prepilin_peptidase/N-MTase"/>
</dbReference>
<feature type="transmembrane region" description="Helical" evidence="2">
    <location>
        <begin position="183"/>
        <end position="207"/>
    </location>
</feature>
<proteinExistence type="inferred from homology"/>
<dbReference type="GO" id="GO:0032259">
    <property type="term" value="P:methylation"/>
    <property type="evidence" value="ECO:0007669"/>
    <property type="project" value="UniProtKB-KW"/>
</dbReference>
<feature type="transmembrane region" description="Helical" evidence="2">
    <location>
        <begin position="96"/>
        <end position="118"/>
    </location>
</feature>
<feature type="transmembrane region" description="Helical" evidence="2">
    <location>
        <begin position="227"/>
        <end position="247"/>
    </location>
</feature>
<feature type="domain" description="Prepilin type IV endopeptidase peptidase" evidence="3">
    <location>
        <begin position="103"/>
        <end position="204"/>
    </location>
</feature>
<accession>A0A3D9ZFX9</accession>
<reference evidence="4 5" key="1">
    <citation type="submission" date="2018-08" db="EMBL/GenBank/DDBJ databases">
        <title>Sequencing the genomes of 1000 actinobacteria strains.</title>
        <authorList>
            <person name="Klenk H.-P."/>
        </authorList>
    </citation>
    <scope>NUCLEOTIDE SEQUENCE [LARGE SCALE GENOMIC DNA]</scope>
    <source>
        <strain evidence="4 5">DSM 44099</strain>
    </source>
</reference>
<keyword evidence="2" id="KW-1133">Transmembrane helix</keyword>
<evidence type="ECO:0000256" key="2">
    <source>
        <dbReference type="SAM" id="Phobius"/>
    </source>
</evidence>
<dbReference type="EMBL" id="QUMQ01000001">
    <property type="protein sequence ID" value="REF96157.1"/>
    <property type="molecule type" value="Genomic_DNA"/>
</dbReference>
<dbReference type="Pfam" id="PF01478">
    <property type="entry name" value="Peptidase_A24"/>
    <property type="match status" value="1"/>
</dbReference>
<keyword evidence="2" id="KW-0812">Transmembrane</keyword>
<dbReference type="GO" id="GO:0004190">
    <property type="term" value="F:aspartic-type endopeptidase activity"/>
    <property type="evidence" value="ECO:0007669"/>
    <property type="project" value="InterPro"/>
</dbReference>
<gene>
    <name evidence="4" type="ORF">DFJ67_2126</name>
</gene>
<keyword evidence="4" id="KW-0489">Methyltransferase</keyword>
<dbReference type="PANTHER" id="PTHR30487">
    <property type="entry name" value="TYPE 4 PREPILIN-LIKE PROTEINS LEADER PEPTIDE-PROCESSING ENZYME"/>
    <property type="match status" value="1"/>
</dbReference>
<evidence type="ECO:0000313" key="4">
    <source>
        <dbReference type="EMBL" id="REF96157.1"/>
    </source>
</evidence>
<keyword evidence="5" id="KW-1185">Reference proteome</keyword>
<sequence length="248" mass="24865">MSLPLLAVAAGIAGACWGAVLPGLVSRFAVEWPEDQPHPPPWRHGCPHCGADRLQWWRASGRCPNCGRAPTPGRWVLVPITAAVCAATAAATGPTAALPAFLLLAALAVPLAAIDLAVLRLPDPLVGTLFGGGAALLALAAVIEGDGPALLRAGLAAAACGAGYLLIALILRSQLGFGDVKLGAALGLFLGWLGWPAVVAGVVLAPVVNLPLVLGLLVSGRTDRRAAAPFGPAMLAAALLATVLVAVL</sequence>
<keyword evidence="2" id="KW-0472">Membrane</keyword>
<dbReference type="GO" id="GO:0005886">
    <property type="term" value="C:plasma membrane"/>
    <property type="evidence" value="ECO:0007669"/>
    <property type="project" value="TreeGrafter"/>
</dbReference>
<comment type="similarity">
    <text evidence="1">Belongs to the peptidase A24 family.</text>
</comment>
<dbReference type="AlphaFoldDB" id="A0A3D9ZFX9"/>
<feature type="transmembrane region" description="Helical" evidence="2">
    <location>
        <begin position="125"/>
        <end position="143"/>
    </location>
</feature>
<dbReference type="Gene3D" id="1.20.120.1220">
    <property type="match status" value="1"/>
</dbReference>
<organism evidence="4 5">
    <name type="scientific">Asanoa ferruginea</name>
    <dbReference type="NCBI Taxonomy" id="53367"/>
    <lineage>
        <taxon>Bacteria</taxon>
        <taxon>Bacillati</taxon>
        <taxon>Actinomycetota</taxon>
        <taxon>Actinomycetes</taxon>
        <taxon>Micromonosporales</taxon>
        <taxon>Micromonosporaceae</taxon>
        <taxon>Asanoa</taxon>
    </lineage>
</organism>
<protein>
    <submittedName>
        <fullName evidence="4">Leader peptidase (Prepilin peptidase)/N-methyltransferase</fullName>
    </submittedName>
</protein>
<feature type="transmembrane region" description="Helical" evidence="2">
    <location>
        <begin position="149"/>
        <end position="171"/>
    </location>
</feature>